<feature type="compositionally biased region" description="Basic and acidic residues" evidence="1">
    <location>
        <begin position="377"/>
        <end position="391"/>
    </location>
</feature>
<proteinExistence type="predicted"/>
<dbReference type="Proteomes" id="UP000070412">
    <property type="component" value="Unassembled WGS sequence"/>
</dbReference>
<dbReference type="OrthoDB" id="1741717at2759"/>
<evidence type="ECO:0000313" key="2">
    <source>
        <dbReference type="EMBL" id="KAF7488819.1"/>
    </source>
</evidence>
<dbReference type="AlphaFoldDB" id="A0A834VB60"/>
<accession>A0A834VB60</accession>
<dbReference type="EnsemblMetazoa" id="SSS_602s_mrna">
    <property type="protein sequence ID" value="KAF7488819.1"/>
    <property type="gene ID" value="SSS_602"/>
</dbReference>
<evidence type="ECO:0000256" key="1">
    <source>
        <dbReference type="SAM" id="MobiDB-lite"/>
    </source>
</evidence>
<sequence>MSSLKFSQLDENLFQGIIVVSVDPKKSSKQWLQLIVDNAENRSSHEFRPIYECSGITLEFDDVIDKSIGLCSSIQCHCAILDNKYYTTKIYLIELDEPKLFPEGFYDFIHGIVILADPNDANCLNGLEKWSQYIELMENCAIKIVASENCTNNSVVSKIDVQNYSVTKGFELIDMLPNDLNTEIDHNRGEKQKKNHHDEEEEDDDEFDDDDDNSNDIEDNIDKKSKSYERLYKAIQAYVWPEMNYKDKHSKSNSTKRKTDALMKNINRLSLKDSKPNIEKLVHSRSNVSTSESPIINQIDSDQPKTGSEEISEKDVDDFQEIFNKFNELKEKASKLEDGERKNYAEQVAIAFWNSIHDDPSEILLSSDDNDDDRDDDQDREHDSDYNHVFI</sequence>
<dbReference type="Pfam" id="PF10199">
    <property type="entry name" value="Adaptin_binding"/>
    <property type="match status" value="1"/>
</dbReference>
<dbReference type="InterPro" id="IPR019341">
    <property type="entry name" value="Alpha/Gamma-adaptin-bd_p34"/>
</dbReference>
<reference evidence="3" key="3">
    <citation type="submission" date="2022-06" db="UniProtKB">
        <authorList>
            <consortium name="EnsemblMetazoa"/>
        </authorList>
    </citation>
    <scope>IDENTIFICATION</scope>
</reference>
<feature type="region of interest" description="Disordered" evidence="1">
    <location>
        <begin position="183"/>
        <end position="222"/>
    </location>
</feature>
<dbReference type="EMBL" id="WVUK01000065">
    <property type="protein sequence ID" value="KAF7488819.1"/>
    <property type="molecule type" value="Genomic_DNA"/>
</dbReference>
<evidence type="ECO:0000313" key="3">
    <source>
        <dbReference type="EnsemblMetazoa" id="KAF7488819.1"/>
    </source>
</evidence>
<protein>
    <submittedName>
        <fullName evidence="2">Alpha- and gamma-adaptin-binding protein p34</fullName>
    </submittedName>
</protein>
<organism evidence="2">
    <name type="scientific">Sarcoptes scabiei</name>
    <name type="common">Itch mite</name>
    <name type="synonym">Acarus scabiei</name>
    <dbReference type="NCBI Taxonomy" id="52283"/>
    <lineage>
        <taxon>Eukaryota</taxon>
        <taxon>Metazoa</taxon>
        <taxon>Ecdysozoa</taxon>
        <taxon>Arthropoda</taxon>
        <taxon>Chelicerata</taxon>
        <taxon>Arachnida</taxon>
        <taxon>Acari</taxon>
        <taxon>Acariformes</taxon>
        <taxon>Sarcoptiformes</taxon>
        <taxon>Astigmata</taxon>
        <taxon>Psoroptidia</taxon>
        <taxon>Sarcoptoidea</taxon>
        <taxon>Sarcoptidae</taxon>
        <taxon>Sarcoptinae</taxon>
        <taxon>Sarcoptes</taxon>
    </lineage>
</organism>
<feature type="region of interest" description="Disordered" evidence="1">
    <location>
        <begin position="360"/>
        <end position="391"/>
    </location>
</feature>
<name>A0A834VB60_SARSC</name>
<gene>
    <name evidence="2" type="primary">SSS_602g</name>
    <name evidence="2" type="ORF">SSS_602</name>
</gene>
<keyword evidence="4" id="KW-1185">Reference proteome</keyword>
<feature type="compositionally biased region" description="Acidic residues" evidence="1">
    <location>
        <begin position="199"/>
        <end position="219"/>
    </location>
</feature>
<reference evidence="4" key="1">
    <citation type="journal article" date="2020" name="PLoS Negl. Trop. Dis.">
        <title>High-quality nuclear genome for Sarcoptes scabiei-A critical resource for a neglected parasite.</title>
        <authorList>
            <person name="Korhonen P.K."/>
            <person name="Gasser R.B."/>
            <person name="Ma G."/>
            <person name="Wang T."/>
            <person name="Stroehlein A.J."/>
            <person name="Young N.D."/>
            <person name="Ang C.S."/>
            <person name="Fernando D.D."/>
            <person name="Lu H.C."/>
            <person name="Taylor S."/>
            <person name="Reynolds S.L."/>
            <person name="Mofiz E."/>
            <person name="Najaraj S.H."/>
            <person name="Gowda H."/>
            <person name="Madugundu A."/>
            <person name="Renuse S."/>
            <person name="Holt D."/>
            <person name="Pandey A."/>
            <person name="Papenfuss A.T."/>
            <person name="Fischer K."/>
        </authorList>
    </citation>
    <scope>NUCLEOTIDE SEQUENCE [LARGE SCALE GENOMIC DNA]</scope>
</reference>
<feature type="compositionally biased region" description="Basic and acidic residues" evidence="1">
    <location>
        <begin position="183"/>
        <end position="198"/>
    </location>
</feature>
<evidence type="ECO:0000313" key="4">
    <source>
        <dbReference type="Proteomes" id="UP000070412"/>
    </source>
</evidence>
<dbReference type="PANTHER" id="PTHR14659:SF1">
    <property type="entry name" value="ALPHA- AND GAMMA-ADAPTIN-BINDING PROTEIN P34"/>
    <property type="match status" value="1"/>
</dbReference>
<reference evidence="2" key="2">
    <citation type="submission" date="2020-01" db="EMBL/GenBank/DDBJ databases">
        <authorList>
            <person name="Korhonen P.K.K."/>
            <person name="Guangxu M.G."/>
            <person name="Wang T.W."/>
            <person name="Stroehlein A.J.S."/>
            <person name="Young N.D."/>
            <person name="Ang C.-S.A."/>
            <person name="Fernando D.W.F."/>
            <person name="Lu H.L."/>
            <person name="Taylor S.T."/>
            <person name="Ehtesham M.E.M."/>
            <person name="Najaraj S.H.N."/>
            <person name="Harsha G.H.G."/>
            <person name="Madugundu A.M."/>
            <person name="Renuse S.R."/>
            <person name="Holt D.H."/>
            <person name="Pandey A.P."/>
            <person name="Papenfuss A.P."/>
            <person name="Gasser R.B.G."/>
            <person name="Fischer K.F."/>
        </authorList>
    </citation>
    <scope>NUCLEOTIDE SEQUENCE</scope>
    <source>
        <strain evidence="2">SSS_KF_BRIS2020</strain>
    </source>
</reference>
<dbReference type="PANTHER" id="PTHR14659">
    <property type="entry name" value="ALPHA- AND GAMMA-ADAPTIN-BINDING PROTEIN P34"/>
    <property type="match status" value="1"/>
</dbReference>